<dbReference type="PROSITE" id="PS50943">
    <property type="entry name" value="HTH_CROC1"/>
    <property type="match status" value="1"/>
</dbReference>
<dbReference type="Gene3D" id="1.25.40.10">
    <property type="entry name" value="Tetratricopeptide repeat domain"/>
    <property type="match status" value="1"/>
</dbReference>
<dbReference type="InterPro" id="IPR001387">
    <property type="entry name" value="Cro/C1-type_HTH"/>
</dbReference>
<evidence type="ECO:0000313" key="2">
    <source>
        <dbReference type="EMBL" id="KEQ26686.1"/>
    </source>
</evidence>
<dbReference type="SUPFAM" id="SSF48452">
    <property type="entry name" value="TPR-like"/>
    <property type="match status" value="1"/>
</dbReference>
<keyword evidence="2" id="KW-0238">DNA-binding</keyword>
<dbReference type="CDD" id="cd00093">
    <property type="entry name" value="HTH_XRE"/>
    <property type="match status" value="1"/>
</dbReference>
<evidence type="ECO:0000313" key="3">
    <source>
        <dbReference type="Proteomes" id="UP000028123"/>
    </source>
</evidence>
<evidence type="ECO:0000259" key="1">
    <source>
        <dbReference type="PROSITE" id="PS50943"/>
    </source>
</evidence>
<dbReference type="AlphaFoldDB" id="A0A081P7L3"/>
<dbReference type="Gene3D" id="1.10.260.40">
    <property type="entry name" value="lambda repressor-like DNA-binding domains"/>
    <property type="match status" value="1"/>
</dbReference>
<protein>
    <submittedName>
        <fullName evidence="2">DNA-binding protein</fullName>
    </submittedName>
</protein>
<comment type="caution">
    <text evidence="2">The sequence shown here is derived from an EMBL/GenBank/DDBJ whole genome shotgun (WGS) entry which is preliminary data.</text>
</comment>
<accession>A0A081P7L3</accession>
<dbReference type="InterPro" id="IPR010982">
    <property type="entry name" value="Lambda_DNA-bd_dom_sf"/>
</dbReference>
<organism evidence="2 3">
    <name type="scientific">Paenibacillus tyrfis</name>
    <dbReference type="NCBI Taxonomy" id="1501230"/>
    <lineage>
        <taxon>Bacteria</taxon>
        <taxon>Bacillati</taxon>
        <taxon>Bacillota</taxon>
        <taxon>Bacilli</taxon>
        <taxon>Bacillales</taxon>
        <taxon>Paenibacillaceae</taxon>
        <taxon>Paenibacillus</taxon>
    </lineage>
</organism>
<dbReference type="OrthoDB" id="2508844at2"/>
<proteinExistence type="predicted"/>
<dbReference type="RefSeq" id="WP_036679653.1">
    <property type="nucleotide sequence ID" value="NZ_JNVM01000006.1"/>
</dbReference>
<dbReference type="SMART" id="SM00530">
    <property type="entry name" value="HTH_XRE"/>
    <property type="match status" value="1"/>
</dbReference>
<dbReference type="Pfam" id="PF01381">
    <property type="entry name" value="HTH_3"/>
    <property type="match status" value="1"/>
</dbReference>
<dbReference type="EMBL" id="JNVM01000006">
    <property type="protein sequence ID" value="KEQ26686.1"/>
    <property type="molecule type" value="Genomic_DNA"/>
</dbReference>
<dbReference type="InterPro" id="IPR011990">
    <property type="entry name" value="TPR-like_helical_dom_sf"/>
</dbReference>
<gene>
    <name evidence="2" type="ORF">ET33_33150</name>
</gene>
<keyword evidence="3" id="KW-1185">Reference proteome</keyword>
<dbReference type="GO" id="GO:0003677">
    <property type="term" value="F:DNA binding"/>
    <property type="evidence" value="ECO:0007669"/>
    <property type="project" value="UniProtKB-KW"/>
</dbReference>
<dbReference type="SUPFAM" id="SSF47413">
    <property type="entry name" value="lambda repressor-like DNA-binding domains"/>
    <property type="match status" value="1"/>
</dbReference>
<dbReference type="eggNOG" id="COG1396">
    <property type="taxonomic scope" value="Bacteria"/>
</dbReference>
<reference evidence="2 3" key="1">
    <citation type="submission" date="2014-06" db="EMBL/GenBank/DDBJ databases">
        <title>Draft genome sequence of Paenibacillus sp. MSt1.</title>
        <authorList>
            <person name="Aw Y.K."/>
            <person name="Ong K.S."/>
            <person name="Gan H.M."/>
            <person name="Lee S.M."/>
        </authorList>
    </citation>
    <scope>NUCLEOTIDE SEQUENCE [LARGE SCALE GENOMIC DNA]</scope>
    <source>
        <strain evidence="2 3">MSt1</strain>
    </source>
</reference>
<name>A0A081P7L3_9BACL</name>
<dbReference type="Proteomes" id="UP000028123">
    <property type="component" value="Unassembled WGS sequence"/>
</dbReference>
<feature type="domain" description="HTH cro/C1-type" evidence="1">
    <location>
        <begin position="15"/>
        <end position="68"/>
    </location>
</feature>
<sequence>MVDIKYKTISDIIFQLRKENNLTYSELEGRTGVSRSVLYRIEHGETKHPEFKTVKAIAAIYPTHSKKIMESYIQDEERIDVLFEILSEIVNKKEEEHFSLVSMVALKILQCPQGETENNLDELYHFIEIVNDNTLKVILYKGIIKYSREHGVMKYLAKGLLQKHLIERLNLKRLEKSFQEGQEILHYINFLSFEEQITFYLRMGLLAFAAKKYEDCIQLCQTGIVMEKNDTELKARAYLAMINSYLILKNYEEVERNLDIFEKFNYVFVPESAKITRAITKARKKEYDVALPLLQKYLDELSRNYKIHIADELFEIYLEMGDLNACEKLIQREEDFLPVDINGPQICKAVGKYYLHKGEYQFIRGFINEGIQGIMKSMDSYGKVNAFKEREECMNKIVNYCIRSGNAIELKHLLLMKEVYNRK</sequence>